<name>E2AUP5_CAMFO</name>
<dbReference type="EMBL" id="GL442872">
    <property type="protein sequence ID" value="EFN62844.1"/>
    <property type="molecule type" value="Genomic_DNA"/>
</dbReference>
<reference evidence="1 2" key="1">
    <citation type="journal article" date="2010" name="Science">
        <title>Genomic comparison of the ants Camponotus floridanus and Harpegnathos saltator.</title>
        <authorList>
            <person name="Bonasio R."/>
            <person name="Zhang G."/>
            <person name="Ye C."/>
            <person name="Mutti N.S."/>
            <person name="Fang X."/>
            <person name="Qin N."/>
            <person name="Donahue G."/>
            <person name="Yang P."/>
            <person name="Li Q."/>
            <person name="Li C."/>
            <person name="Zhang P."/>
            <person name="Huang Z."/>
            <person name="Berger S.L."/>
            <person name="Reinberg D."/>
            <person name="Wang J."/>
            <person name="Liebig J."/>
        </authorList>
    </citation>
    <scope>NUCLEOTIDE SEQUENCE [LARGE SCALE GENOMIC DNA]</scope>
    <source>
        <strain evidence="2">C129</strain>
    </source>
</reference>
<evidence type="ECO:0000313" key="1">
    <source>
        <dbReference type="EMBL" id="EFN62844.1"/>
    </source>
</evidence>
<keyword evidence="2" id="KW-1185">Reference proteome</keyword>
<proteinExistence type="predicted"/>
<accession>E2AUP5</accession>
<dbReference type="AlphaFoldDB" id="E2AUP5"/>
<protein>
    <submittedName>
        <fullName evidence="1">Uncharacterized protein</fullName>
    </submittedName>
</protein>
<evidence type="ECO:0000313" key="2">
    <source>
        <dbReference type="Proteomes" id="UP000000311"/>
    </source>
</evidence>
<dbReference type="Proteomes" id="UP000000311">
    <property type="component" value="Unassembled WGS sequence"/>
</dbReference>
<gene>
    <name evidence="1" type="ORF">EAG_11793</name>
</gene>
<sequence length="271" mass="31712">MLRSCAHDDPWDKSSQLPGWLSSSRKSLVCHMNTLNIGYEQFSKNTLRRKSERDPKRKRGREIEKRIAVITVSRKYNNWIANLDFSPNLPLFVDGQFLKAPFHLSLSLDETLYSETRGALILSSQHSMLHCDDETRNLELSAPFDSSPRCALLEFCEKSNDEYRFTMKNGYDNEKDFLLLQNKASIVTVWVISEETRYNEVNLLLDGRANELDKRKRKKNKMKWLMANKDSCMLDERDSKRKETQAKKLLLKKFLFDLVSHLTEKDTVSYT</sequence>
<dbReference type="InParanoid" id="E2AUP5"/>
<organism evidence="2">
    <name type="scientific">Camponotus floridanus</name>
    <name type="common">Florida carpenter ant</name>
    <dbReference type="NCBI Taxonomy" id="104421"/>
    <lineage>
        <taxon>Eukaryota</taxon>
        <taxon>Metazoa</taxon>
        <taxon>Ecdysozoa</taxon>
        <taxon>Arthropoda</taxon>
        <taxon>Hexapoda</taxon>
        <taxon>Insecta</taxon>
        <taxon>Pterygota</taxon>
        <taxon>Neoptera</taxon>
        <taxon>Endopterygota</taxon>
        <taxon>Hymenoptera</taxon>
        <taxon>Apocrita</taxon>
        <taxon>Aculeata</taxon>
        <taxon>Formicoidea</taxon>
        <taxon>Formicidae</taxon>
        <taxon>Formicinae</taxon>
        <taxon>Camponotus</taxon>
    </lineage>
</organism>